<gene>
    <name evidence="2" type="ORF">A6048_04990</name>
</gene>
<dbReference type="RefSeq" id="WP_107748699.1">
    <property type="nucleotide sequence ID" value="NZ_CP015453.1"/>
</dbReference>
<feature type="transmembrane region" description="Helical" evidence="1">
    <location>
        <begin position="57"/>
        <end position="82"/>
    </location>
</feature>
<dbReference type="KEGG" id="dpc:A6048_04990"/>
<evidence type="ECO:0008006" key="4">
    <source>
        <dbReference type="Google" id="ProtNLM"/>
    </source>
</evidence>
<evidence type="ECO:0000313" key="3">
    <source>
        <dbReference type="Proteomes" id="UP000244903"/>
    </source>
</evidence>
<accession>A0AAD0NPV5</accession>
<keyword evidence="1" id="KW-0812">Transmembrane</keyword>
<keyword evidence="1" id="KW-1133">Transmembrane helix</keyword>
<proteinExistence type="predicted"/>
<keyword evidence="1" id="KW-0472">Membrane</keyword>
<dbReference type="Proteomes" id="UP000244903">
    <property type="component" value="Chromosome"/>
</dbReference>
<evidence type="ECO:0000313" key="2">
    <source>
        <dbReference type="EMBL" id="AWH97227.1"/>
    </source>
</evidence>
<reference evidence="2 3" key="1">
    <citation type="submission" date="2016-04" db="EMBL/GenBank/DDBJ databases">
        <title>Complete genome sequence of the haloalkaliphilic hydrocarbon-degrading bacterium Dietzia psychralcaliphila ILA-1T, isolated from a drain of a fish product-processing plant.</title>
        <authorList>
            <person name="Zhao J."/>
            <person name="Hu B."/>
            <person name="Geng S."/>
            <person name="Nie Y."/>
            <person name="Tang Y."/>
        </authorList>
    </citation>
    <scope>NUCLEOTIDE SEQUENCE [LARGE SCALE GENOMIC DNA]</scope>
    <source>
        <strain evidence="2 3">ILA-1</strain>
    </source>
</reference>
<feature type="transmembrane region" description="Helical" evidence="1">
    <location>
        <begin position="134"/>
        <end position="157"/>
    </location>
</feature>
<sequence length="161" mass="17028">MRVNGTPDCPTPSARAALWVAAILGTVHAAWSAYWALGGRILLDTVGVWAVTVVKERPLMALGGLLAVAVVKFLAAWIPLLAETRRIPGRPVWRGIAWVGGPFLIIYGTVNAAAAAAILAGWVETGSSDRPGLIGHALLWDPLFALWGAALTFALVVTRRT</sequence>
<dbReference type="AlphaFoldDB" id="A0AAD0NPV5"/>
<feature type="transmembrane region" description="Helical" evidence="1">
    <location>
        <begin position="103"/>
        <end position="122"/>
    </location>
</feature>
<feature type="transmembrane region" description="Helical" evidence="1">
    <location>
        <begin position="16"/>
        <end position="37"/>
    </location>
</feature>
<name>A0AAD0NPV5_9ACTN</name>
<dbReference type="InterPro" id="IPR025058">
    <property type="entry name" value="DUF3995"/>
</dbReference>
<keyword evidence="3" id="KW-1185">Reference proteome</keyword>
<dbReference type="EMBL" id="CP015453">
    <property type="protein sequence ID" value="AWH97227.1"/>
    <property type="molecule type" value="Genomic_DNA"/>
</dbReference>
<dbReference type="Pfam" id="PF13160">
    <property type="entry name" value="DUF3995"/>
    <property type="match status" value="1"/>
</dbReference>
<organism evidence="2 3">
    <name type="scientific">Dietzia psychralcaliphila</name>
    <dbReference type="NCBI Taxonomy" id="139021"/>
    <lineage>
        <taxon>Bacteria</taxon>
        <taxon>Bacillati</taxon>
        <taxon>Actinomycetota</taxon>
        <taxon>Actinomycetes</taxon>
        <taxon>Mycobacteriales</taxon>
        <taxon>Dietziaceae</taxon>
        <taxon>Dietzia</taxon>
    </lineage>
</organism>
<protein>
    <recommendedName>
        <fullName evidence="4">DUF3995 domain-containing protein</fullName>
    </recommendedName>
</protein>
<evidence type="ECO:0000256" key="1">
    <source>
        <dbReference type="SAM" id="Phobius"/>
    </source>
</evidence>